<accession>A0A0E9V8K6</accession>
<evidence type="ECO:0000313" key="1">
    <source>
        <dbReference type="EMBL" id="JAH74336.1"/>
    </source>
</evidence>
<dbReference type="EMBL" id="GBXM01037777">
    <property type="protein sequence ID" value="JAH70800.1"/>
    <property type="molecule type" value="Transcribed_RNA"/>
</dbReference>
<sequence>MLERWHPMTVPRSKSPSRLLYNPFYCQCLSMLDCMGVAKPAN</sequence>
<protein>
    <submittedName>
        <fullName evidence="1">Uncharacterized protein</fullName>
    </submittedName>
</protein>
<dbReference type="AlphaFoldDB" id="A0A0E9V8K6"/>
<dbReference type="EMBL" id="GBXM01034241">
    <property type="protein sequence ID" value="JAH74336.1"/>
    <property type="molecule type" value="Transcribed_RNA"/>
</dbReference>
<proteinExistence type="predicted"/>
<reference evidence="1" key="2">
    <citation type="journal article" date="2015" name="Fish Shellfish Immunol.">
        <title>Early steps in the European eel (Anguilla anguilla)-Vibrio vulnificus interaction in the gills: Role of the RtxA13 toxin.</title>
        <authorList>
            <person name="Callol A."/>
            <person name="Pajuelo D."/>
            <person name="Ebbesson L."/>
            <person name="Teles M."/>
            <person name="MacKenzie S."/>
            <person name="Amaro C."/>
        </authorList>
    </citation>
    <scope>NUCLEOTIDE SEQUENCE</scope>
</reference>
<reference evidence="1" key="1">
    <citation type="submission" date="2014-11" db="EMBL/GenBank/DDBJ databases">
        <authorList>
            <person name="Amaro Gonzalez C."/>
        </authorList>
    </citation>
    <scope>NUCLEOTIDE SEQUENCE</scope>
</reference>
<name>A0A0E9V8K6_ANGAN</name>
<organism evidence="1">
    <name type="scientific">Anguilla anguilla</name>
    <name type="common">European freshwater eel</name>
    <name type="synonym">Muraena anguilla</name>
    <dbReference type="NCBI Taxonomy" id="7936"/>
    <lineage>
        <taxon>Eukaryota</taxon>
        <taxon>Metazoa</taxon>
        <taxon>Chordata</taxon>
        <taxon>Craniata</taxon>
        <taxon>Vertebrata</taxon>
        <taxon>Euteleostomi</taxon>
        <taxon>Actinopterygii</taxon>
        <taxon>Neopterygii</taxon>
        <taxon>Teleostei</taxon>
        <taxon>Anguilliformes</taxon>
        <taxon>Anguillidae</taxon>
        <taxon>Anguilla</taxon>
    </lineage>
</organism>